<reference evidence="1 2" key="1">
    <citation type="submission" date="2021-01" db="EMBL/GenBank/DDBJ databases">
        <title>Draft genome sequence of Micromonospora sp. strain STR1_7.</title>
        <authorList>
            <person name="Karlyshev A."/>
            <person name="Jawad R."/>
        </authorList>
    </citation>
    <scope>NUCLEOTIDE SEQUENCE [LARGE SCALE GENOMIC DNA]</scope>
    <source>
        <strain evidence="1 2">STR1-7</strain>
    </source>
</reference>
<evidence type="ECO:0000313" key="1">
    <source>
        <dbReference type="EMBL" id="MBM0234635.1"/>
    </source>
</evidence>
<dbReference type="InterPro" id="IPR036388">
    <property type="entry name" value="WH-like_DNA-bd_sf"/>
</dbReference>
<dbReference type="Proteomes" id="UP000601027">
    <property type="component" value="Unassembled WGS sequence"/>
</dbReference>
<keyword evidence="2" id="KW-1185">Reference proteome</keyword>
<dbReference type="EMBL" id="JAEVHM010000158">
    <property type="protein sequence ID" value="MBM0234635.1"/>
    <property type="molecule type" value="Genomic_DNA"/>
</dbReference>
<gene>
    <name evidence="1" type="ORF">JNW91_24100</name>
</gene>
<organism evidence="1 2">
    <name type="scientific">Micromonospora parastrephiae</name>
    <dbReference type="NCBI Taxonomy" id="2806101"/>
    <lineage>
        <taxon>Bacteria</taxon>
        <taxon>Bacillati</taxon>
        <taxon>Actinomycetota</taxon>
        <taxon>Actinomycetes</taxon>
        <taxon>Micromonosporales</taxon>
        <taxon>Micromonosporaceae</taxon>
        <taxon>Micromonospora</taxon>
    </lineage>
</organism>
<dbReference type="InterPro" id="IPR036390">
    <property type="entry name" value="WH_DNA-bd_sf"/>
</dbReference>
<accession>A0ABS1XZF6</accession>
<protein>
    <submittedName>
        <fullName evidence="1">Helix-turn-helix domain-containing protein</fullName>
    </submittedName>
</protein>
<name>A0ABS1XZF6_9ACTN</name>
<dbReference type="Pfam" id="PF13730">
    <property type="entry name" value="HTH_36"/>
    <property type="match status" value="1"/>
</dbReference>
<sequence length="84" mass="9031">MSVRVMTWVWDHSPVGGTERLVLLAIADFAADDGSNAWPSLGTLARKARLDERTVRRIIRRLQDGGHLLVDVAAGPGVPTGTPS</sequence>
<evidence type="ECO:0000313" key="2">
    <source>
        <dbReference type="Proteomes" id="UP000601027"/>
    </source>
</evidence>
<dbReference type="Gene3D" id="1.10.10.10">
    <property type="entry name" value="Winged helix-like DNA-binding domain superfamily/Winged helix DNA-binding domain"/>
    <property type="match status" value="1"/>
</dbReference>
<comment type="caution">
    <text evidence="1">The sequence shown here is derived from an EMBL/GenBank/DDBJ whole genome shotgun (WGS) entry which is preliminary data.</text>
</comment>
<dbReference type="RefSeq" id="WP_203177705.1">
    <property type="nucleotide sequence ID" value="NZ_JAEVHM010000158.1"/>
</dbReference>
<dbReference type="SUPFAM" id="SSF46785">
    <property type="entry name" value="Winged helix' DNA-binding domain"/>
    <property type="match status" value="1"/>
</dbReference>
<proteinExistence type="predicted"/>